<dbReference type="InterPro" id="IPR005829">
    <property type="entry name" value="Sugar_transporter_CS"/>
</dbReference>
<evidence type="ECO:0000259" key="8">
    <source>
        <dbReference type="PROSITE" id="PS50850"/>
    </source>
</evidence>
<proteinExistence type="inferred from homology"/>
<evidence type="ECO:0000256" key="2">
    <source>
        <dbReference type="ARBA" id="ARBA00007520"/>
    </source>
</evidence>
<evidence type="ECO:0000313" key="9">
    <source>
        <dbReference type="EMBL" id="MFC6164523.1"/>
    </source>
</evidence>
<dbReference type="Gene3D" id="1.20.1250.20">
    <property type="entry name" value="MFS general substrate transporter like domains"/>
    <property type="match status" value="1"/>
</dbReference>
<evidence type="ECO:0000256" key="7">
    <source>
        <dbReference type="SAM" id="Phobius"/>
    </source>
</evidence>
<dbReference type="RefSeq" id="WP_137639434.1">
    <property type="nucleotide sequence ID" value="NZ_BJDK01000006.1"/>
</dbReference>
<dbReference type="InterPro" id="IPR001958">
    <property type="entry name" value="Tet-R_TetA/multi-R_MdtG-like"/>
</dbReference>
<comment type="caution">
    <text evidence="9">The sequence shown here is derived from an EMBL/GenBank/DDBJ whole genome shotgun (WGS) entry which is preliminary data.</text>
</comment>
<dbReference type="PANTHER" id="PTHR23504:SF115">
    <property type="entry name" value="MULTIDRUG RESISTANCE PROTEIN 2"/>
    <property type="match status" value="1"/>
</dbReference>
<sequence length="398" mass="43530">MTRQTKRAIFILIFSEFLVCLGISLVIPVMPFIKNDLHLTATDMGIMNALFALAQFVASPIIGRVSDKIGRKPVLTAGLFLYMVSEVLFALTNQLWVFNVSRVVGGLSAAMVVPTAMAMASDITTKRQRAKVIGWLSAAFSGGLILGPGIGGILAGISYKTPFWVAGTLGLLSAVVLITQLPNDRDIVKQSDLEPANTDRPAPNHPMTRAFWTVPIIILFTMILVSSFGLQGFESIYSIYVNEVFHFSLSNIALVLTLNGLISLFLQVALFDTFVQRFGERRVIRVCFASAAICTIWITQAHTKWEVIIATLVVFSAFDLLRPAITTLLTKASESNQGLINGLNMSLTSVGNIVGPIMSGMLLDMNYHYPYLVVAVFLIVSYVMAFTLRHPSQMATPK</sequence>
<dbReference type="InterPro" id="IPR020846">
    <property type="entry name" value="MFS_dom"/>
</dbReference>
<evidence type="ECO:0000313" key="10">
    <source>
        <dbReference type="Proteomes" id="UP001596253"/>
    </source>
</evidence>
<protein>
    <submittedName>
        <fullName evidence="9">MFS transporter</fullName>
    </submittedName>
</protein>
<comment type="subcellular location">
    <subcellularLocation>
        <location evidence="1">Cell membrane</location>
        <topology evidence="1">Multi-pass membrane protein</topology>
    </subcellularLocation>
</comment>
<keyword evidence="4 7" id="KW-0812">Transmembrane</keyword>
<dbReference type="EMBL" id="JBHSSD010000034">
    <property type="protein sequence ID" value="MFC6164523.1"/>
    <property type="molecule type" value="Genomic_DNA"/>
</dbReference>
<evidence type="ECO:0000256" key="6">
    <source>
        <dbReference type="ARBA" id="ARBA00023136"/>
    </source>
</evidence>
<feature type="transmembrane region" description="Helical" evidence="7">
    <location>
        <begin position="210"/>
        <end position="230"/>
    </location>
</feature>
<dbReference type="InterPro" id="IPR036259">
    <property type="entry name" value="MFS_trans_sf"/>
</dbReference>
<feature type="transmembrane region" description="Helical" evidence="7">
    <location>
        <begin position="250"/>
        <end position="271"/>
    </location>
</feature>
<keyword evidence="10" id="KW-1185">Reference proteome</keyword>
<keyword evidence="5 7" id="KW-1133">Transmembrane helix</keyword>
<feature type="transmembrane region" description="Helical" evidence="7">
    <location>
        <begin position="369"/>
        <end position="388"/>
    </location>
</feature>
<evidence type="ECO:0000256" key="1">
    <source>
        <dbReference type="ARBA" id="ARBA00004651"/>
    </source>
</evidence>
<dbReference type="PROSITE" id="PS00216">
    <property type="entry name" value="SUGAR_TRANSPORT_1"/>
    <property type="match status" value="1"/>
</dbReference>
<dbReference type="PROSITE" id="PS50850">
    <property type="entry name" value="MFS"/>
    <property type="match status" value="1"/>
</dbReference>
<dbReference type="PRINTS" id="PR01035">
    <property type="entry name" value="TCRTETA"/>
</dbReference>
<feature type="transmembrane region" description="Helical" evidence="7">
    <location>
        <begin position="9"/>
        <end position="33"/>
    </location>
</feature>
<dbReference type="SUPFAM" id="SSF103473">
    <property type="entry name" value="MFS general substrate transporter"/>
    <property type="match status" value="1"/>
</dbReference>
<keyword evidence="3" id="KW-0813">Transport</keyword>
<reference evidence="10" key="1">
    <citation type="journal article" date="2019" name="Int. J. Syst. Evol. Microbiol.">
        <title>The Global Catalogue of Microorganisms (GCM) 10K type strain sequencing project: providing services to taxonomists for standard genome sequencing and annotation.</title>
        <authorList>
            <consortium name="The Broad Institute Genomics Platform"/>
            <consortium name="The Broad Institute Genome Sequencing Center for Infectious Disease"/>
            <person name="Wu L."/>
            <person name="Ma J."/>
        </authorList>
    </citation>
    <scope>NUCLEOTIDE SEQUENCE [LARGE SCALE GENOMIC DNA]</scope>
    <source>
        <strain evidence="10">CCM 8932</strain>
    </source>
</reference>
<feature type="transmembrane region" description="Helical" evidence="7">
    <location>
        <begin position="307"/>
        <end position="330"/>
    </location>
</feature>
<dbReference type="CDD" id="cd17325">
    <property type="entry name" value="MFS_MdtG_SLC18_like"/>
    <property type="match status" value="1"/>
</dbReference>
<accession>A0ABW1R3W1</accession>
<feature type="transmembrane region" description="Helical" evidence="7">
    <location>
        <begin position="163"/>
        <end position="181"/>
    </location>
</feature>
<feature type="transmembrane region" description="Helical" evidence="7">
    <location>
        <begin position="45"/>
        <end position="62"/>
    </location>
</feature>
<feature type="transmembrane region" description="Helical" evidence="7">
    <location>
        <begin position="74"/>
        <end position="97"/>
    </location>
</feature>
<evidence type="ECO:0000256" key="4">
    <source>
        <dbReference type="ARBA" id="ARBA00022692"/>
    </source>
</evidence>
<feature type="transmembrane region" description="Helical" evidence="7">
    <location>
        <begin position="103"/>
        <end position="120"/>
    </location>
</feature>
<feature type="transmembrane region" description="Helical" evidence="7">
    <location>
        <begin position="132"/>
        <end position="157"/>
    </location>
</feature>
<name>A0ABW1R3W1_9LACO</name>
<evidence type="ECO:0000256" key="3">
    <source>
        <dbReference type="ARBA" id="ARBA00022448"/>
    </source>
</evidence>
<feature type="transmembrane region" description="Helical" evidence="7">
    <location>
        <begin position="342"/>
        <end position="363"/>
    </location>
</feature>
<dbReference type="Proteomes" id="UP001596253">
    <property type="component" value="Unassembled WGS sequence"/>
</dbReference>
<dbReference type="Pfam" id="PF07690">
    <property type="entry name" value="MFS_1"/>
    <property type="match status" value="1"/>
</dbReference>
<feature type="transmembrane region" description="Helical" evidence="7">
    <location>
        <begin position="283"/>
        <end position="301"/>
    </location>
</feature>
<dbReference type="PANTHER" id="PTHR23504">
    <property type="entry name" value="MAJOR FACILITATOR SUPERFAMILY DOMAIN-CONTAINING PROTEIN 10"/>
    <property type="match status" value="1"/>
</dbReference>
<dbReference type="InterPro" id="IPR011701">
    <property type="entry name" value="MFS"/>
</dbReference>
<feature type="domain" description="Major facilitator superfamily (MFS) profile" evidence="8">
    <location>
        <begin position="8"/>
        <end position="393"/>
    </location>
</feature>
<evidence type="ECO:0000256" key="5">
    <source>
        <dbReference type="ARBA" id="ARBA00022989"/>
    </source>
</evidence>
<keyword evidence="6 7" id="KW-0472">Membrane</keyword>
<organism evidence="9 10">
    <name type="scientific">Lactiplantibacillus dongliensis</name>
    <dbReference type="NCBI Taxonomy" id="2559919"/>
    <lineage>
        <taxon>Bacteria</taxon>
        <taxon>Bacillati</taxon>
        <taxon>Bacillota</taxon>
        <taxon>Bacilli</taxon>
        <taxon>Lactobacillales</taxon>
        <taxon>Lactobacillaceae</taxon>
        <taxon>Lactiplantibacillus</taxon>
    </lineage>
</organism>
<gene>
    <name evidence="9" type="ORF">ACFP3T_07565</name>
</gene>
<comment type="similarity">
    <text evidence="2">Belongs to the major facilitator superfamily. TCR/Tet family.</text>
</comment>